<dbReference type="FunFam" id="3.20.20.70:FF:000138">
    <property type="entry name" value="NADPH dehydrogenase 1"/>
    <property type="match status" value="1"/>
</dbReference>
<dbReference type="EMBL" id="KZ613940">
    <property type="protein sequence ID" value="PMD45856.1"/>
    <property type="molecule type" value="Genomic_DNA"/>
</dbReference>
<sequence length="819" mass="91447">MAGHHSANKSCSRSGHIEPNSTQFHFVSTQNPNDAQDLTTRRQARSHAVARGIENKRKLQQKTGHNFRFKRFKEDLRARRRCQNPALVASPWLLTGAPDLFQTLAAEAPSLRALQIRRKAREPVFSVSDELVLRNFRLVLRKGFDDHALLSAIMLTFAFASTAGGIDRTCLEYQSAALRSIRQRIGSLERATSESTLGAILLLAGIEARLGMPRQVQLHMGAIQELLNLCRKKGVSLSEGIKRAIFWQDLNSSVMTGSSRVVSHTTFSELKWRRDTLSPNFFILPPGFQAQAHLLGEEFVDVLKDVYALQCIRDHSPYFGPQDVISMARIDNHQASIQSRLVSLQKRSAISECCHLAAYLCSAMLRCKLWRESTIPSHLSLQLLNKLQQANNDPVWDDRPELLTWLLYIGGAFAPTGRIRSDYVVLLDVNRSSRLAGLYTSWPELLEILKQFIWSEGAFMAQVKAFWGEICRIALAPLTRLRATASRVPTPLMATYYSQRAAVPGTLLLTEGTFISSTCGGFANAPGLWLEEQVSAWKPITDAVHAKGCFIFCQLFAMGRAASVEVATAEGVDVVAPSTIPIDDSTAVPRAMSLEEIQQTVRDFVSASKNAIRAGFDGVEVHGANGYLLDQFLQDNSNKRTDKYGGSVENRSRLLDEVIRAVVEAIGVERVGLRLSPWSTFQGMRMRDPVPQFTDVILKAKRAGIAYLHLIESRISGSDDYDSHDRLDFAIELWDGPLLIAGGYTPEEARRLVDEKYPNKEIVVIFGRYFLANPDLVFRIKEGVALTPYDRKTFYIAESPVGYTDYPFSKEFLACGVKV</sequence>
<feature type="domain" description="NADH:flavin oxidoreductase/NADH oxidase N-terminal" evidence="2">
    <location>
        <begin position="472"/>
        <end position="785"/>
    </location>
</feature>
<dbReference type="Pfam" id="PF11951">
    <property type="entry name" value="Fungal_trans_2"/>
    <property type="match status" value="1"/>
</dbReference>
<proteinExistence type="predicted"/>
<dbReference type="Proteomes" id="UP000235786">
    <property type="component" value="Unassembled WGS sequence"/>
</dbReference>
<evidence type="ECO:0000256" key="1">
    <source>
        <dbReference type="SAM" id="MobiDB-lite"/>
    </source>
</evidence>
<dbReference type="Pfam" id="PF00724">
    <property type="entry name" value="Oxidored_FMN"/>
    <property type="match status" value="1"/>
</dbReference>
<dbReference type="PANTHER" id="PTHR22893">
    <property type="entry name" value="NADH OXIDOREDUCTASE-RELATED"/>
    <property type="match status" value="1"/>
</dbReference>
<accession>A0A2J6S514</accession>
<dbReference type="InterPro" id="IPR013785">
    <property type="entry name" value="Aldolase_TIM"/>
</dbReference>
<evidence type="ECO:0000313" key="3">
    <source>
        <dbReference type="EMBL" id="PMD45856.1"/>
    </source>
</evidence>
<dbReference type="OrthoDB" id="2130169at2759"/>
<dbReference type="GO" id="GO:0010181">
    <property type="term" value="F:FMN binding"/>
    <property type="evidence" value="ECO:0007669"/>
    <property type="project" value="InterPro"/>
</dbReference>
<feature type="compositionally biased region" description="Polar residues" evidence="1">
    <location>
        <begin position="24"/>
        <end position="38"/>
    </location>
</feature>
<dbReference type="GO" id="GO:0003959">
    <property type="term" value="F:NADPH dehydrogenase activity"/>
    <property type="evidence" value="ECO:0007669"/>
    <property type="project" value="TreeGrafter"/>
</dbReference>
<name>A0A2J6S514_HYAVF</name>
<dbReference type="Gene3D" id="3.20.20.70">
    <property type="entry name" value="Aldolase class I"/>
    <property type="match status" value="1"/>
</dbReference>
<dbReference type="InterPro" id="IPR045247">
    <property type="entry name" value="Oye-like"/>
</dbReference>
<dbReference type="CDD" id="cd02933">
    <property type="entry name" value="OYE_like_FMN"/>
    <property type="match status" value="1"/>
</dbReference>
<gene>
    <name evidence="3" type="ORF">L207DRAFT_552314</name>
</gene>
<dbReference type="InterPro" id="IPR021858">
    <property type="entry name" value="Fun_TF"/>
</dbReference>
<dbReference type="InterPro" id="IPR001155">
    <property type="entry name" value="OxRdtase_FMN_N"/>
</dbReference>
<reference evidence="3 4" key="1">
    <citation type="submission" date="2016-04" db="EMBL/GenBank/DDBJ databases">
        <title>A degradative enzymes factory behind the ericoid mycorrhizal symbiosis.</title>
        <authorList>
            <consortium name="DOE Joint Genome Institute"/>
            <person name="Martino E."/>
            <person name="Morin E."/>
            <person name="Grelet G."/>
            <person name="Kuo A."/>
            <person name="Kohler A."/>
            <person name="Daghino S."/>
            <person name="Barry K."/>
            <person name="Choi C."/>
            <person name="Cichocki N."/>
            <person name="Clum A."/>
            <person name="Copeland A."/>
            <person name="Hainaut M."/>
            <person name="Haridas S."/>
            <person name="Labutti K."/>
            <person name="Lindquist E."/>
            <person name="Lipzen A."/>
            <person name="Khouja H.-R."/>
            <person name="Murat C."/>
            <person name="Ohm R."/>
            <person name="Olson A."/>
            <person name="Spatafora J."/>
            <person name="Veneault-Fourrey C."/>
            <person name="Henrissat B."/>
            <person name="Grigoriev I."/>
            <person name="Martin F."/>
            <person name="Perotto S."/>
        </authorList>
    </citation>
    <scope>NUCLEOTIDE SEQUENCE [LARGE SCALE GENOMIC DNA]</scope>
    <source>
        <strain evidence="3 4">F</strain>
    </source>
</reference>
<keyword evidence="4" id="KW-1185">Reference proteome</keyword>
<organism evidence="3 4">
    <name type="scientific">Hyaloscypha variabilis (strain UAMH 11265 / GT02V1 / F)</name>
    <name type="common">Meliniomyces variabilis</name>
    <dbReference type="NCBI Taxonomy" id="1149755"/>
    <lineage>
        <taxon>Eukaryota</taxon>
        <taxon>Fungi</taxon>
        <taxon>Dikarya</taxon>
        <taxon>Ascomycota</taxon>
        <taxon>Pezizomycotina</taxon>
        <taxon>Leotiomycetes</taxon>
        <taxon>Helotiales</taxon>
        <taxon>Hyaloscyphaceae</taxon>
        <taxon>Hyaloscypha</taxon>
        <taxon>Hyaloscypha variabilis</taxon>
    </lineage>
</organism>
<feature type="region of interest" description="Disordered" evidence="1">
    <location>
        <begin position="24"/>
        <end position="49"/>
    </location>
</feature>
<dbReference type="AlphaFoldDB" id="A0A2J6S514"/>
<evidence type="ECO:0000259" key="2">
    <source>
        <dbReference type="Pfam" id="PF00724"/>
    </source>
</evidence>
<evidence type="ECO:0000313" key="4">
    <source>
        <dbReference type="Proteomes" id="UP000235786"/>
    </source>
</evidence>
<protein>
    <submittedName>
        <fullName evidence="3">Putative N-ethylmaleimide reductase</fullName>
    </submittedName>
</protein>
<dbReference type="SUPFAM" id="SSF51395">
    <property type="entry name" value="FMN-linked oxidoreductases"/>
    <property type="match status" value="1"/>
</dbReference>
<dbReference type="PANTHER" id="PTHR22893:SF91">
    <property type="entry name" value="NADPH DEHYDROGENASE 2-RELATED"/>
    <property type="match status" value="1"/>
</dbReference>